<name>A0A7Y1MS74_9PSED</name>
<protein>
    <submittedName>
        <fullName evidence="2">Uncharacterized protein</fullName>
    </submittedName>
</protein>
<comment type="caution">
    <text evidence="2">The sequence shown here is derived from an EMBL/GenBank/DDBJ whole genome shotgun (WGS) entry which is preliminary data.</text>
</comment>
<keyword evidence="1" id="KW-1133">Transmembrane helix</keyword>
<reference evidence="2 3" key="1">
    <citation type="journal article" date="2020" name="Front. Microbiol.">
        <title>Genetic Organization of the aprX-lipA2 Operon Affects the Proteolytic Potential of Pseudomonas Species in Milk.</title>
        <authorList>
            <person name="Maier C."/>
            <person name="Huptas C."/>
            <person name="von Neubeck M."/>
            <person name="Scherer S."/>
            <person name="Wenning M."/>
            <person name="Lucking G."/>
        </authorList>
    </citation>
    <scope>NUCLEOTIDE SEQUENCE [LARGE SCALE GENOMIC DNA]</scope>
    <source>
        <strain evidence="2 3">G4779</strain>
    </source>
</reference>
<dbReference type="EMBL" id="JAAQYP010000034">
    <property type="protein sequence ID" value="NNA97389.1"/>
    <property type="molecule type" value="Genomic_DNA"/>
</dbReference>
<dbReference type="RefSeq" id="WP_169898312.1">
    <property type="nucleotide sequence ID" value="NZ_JAAQYP010000034.1"/>
</dbReference>
<evidence type="ECO:0000256" key="1">
    <source>
        <dbReference type="SAM" id="Phobius"/>
    </source>
</evidence>
<feature type="transmembrane region" description="Helical" evidence="1">
    <location>
        <begin position="6"/>
        <end position="28"/>
    </location>
</feature>
<keyword evidence="1" id="KW-0812">Transmembrane</keyword>
<evidence type="ECO:0000313" key="2">
    <source>
        <dbReference type="EMBL" id="NNA97389.1"/>
    </source>
</evidence>
<dbReference type="Proteomes" id="UP000542111">
    <property type="component" value="Unassembled WGS sequence"/>
</dbReference>
<gene>
    <name evidence="2" type="ORF">HBO33_19670</name>
</gene>
<dbReference type="AlphaFoldDB" id="A0A7Y1MS74"/>
<accession>A0A7Y1MS74</accession>
<evidence type="ECO:0000313" key="3">
    <source>
        <dbReference type="Proteomes" id="UP000542111"/>
    </source>
</evidence>
<sequence>MAAVPVWVSLITAVLGGGLVSGSITFILETKRSEKNLLRTKLEELHTAFDRSSRNLTIIHELLSQYARGESDLQGFLSGSTSYVDKFSEPTTERVSALCAIYFPELTICHKSFTRARERFTELMNDRARLMSRPEGFESSVEDSYEFLKEMDEAMRKAIYRCAANINLAWTSRLLKKTRFLGK</sequence>
<organism evidence="2 3">
    <name type="scientific">Pseudomonas gessardii</name>
    <dbReference type="NCBI Taxonomy" id="78544"/>
    <lineage>
        <taxon>Bacteria</taxon>
        <taxon>Pseudomonadati</taxon>
        <taxon>Pseudomonadota</taxon>
        <taxon>Gammaproteobacteria</taxon>
        <taxon>Pseudomonadales</taxon>
        <taxon>Pseudomonadaceae</taxon>
        <taxon>Pseudomonas</taxon>
    </lineage>
</organism>
<proteinExistence type="predicted"/>
<keyword evidence="1" id="KW-0472">Membrane</keyword>